<dbReference type="Proteomes" id="UP001052739">
    <property type="component" value="Unassembled WGS sequence"/>
</dbReference>
<protein>
    <submittedName>
        <fullName evidence="2">Uncharacterized protein</fullName>
    </submittedName>
</protein>
<proteinExistence type="predicted"/>
<reference evidence="2" key="1">
    <citation type="submission" date="2024-05" db="EMBL/GenBank/DDBJ databases">
        <title>Whole genome shotgun sequence of Streptomyces hydrogenans NBRC 13475.</title>
        <authorList>
            <person name="Komaki H."/>
            <person name="Tamura T."/>
        </authorList>
    </citation>
    <scope>NUCLEOTIDE SEQUENCE</scope>
    <source>
        <strain evidence="2">NBRC 13475</strain>
    </source>
</reference>
<feature type="region of interest" description="Disordered" evidence="1">
    <location>
        <begin position="70"/>
        <end position="98"/>
    </location>
</feature>
<evidence type="ECO:0000313" key="3">
    <source>
        <dbReference type="Proteomes" id="UP001052739"/>
    </source>
</evidence>
<name>A0ABQ3PKR1_9ACTN</name>
<organism evidence="2 3">
    <name type="scientific">Streptomyces hydrogenans</name>
    <dbReference type="NCBI Taxonomy" id="1873719"/>
    <lineage>
        <taxon>Bacteria</taxon>
        <taxon>Bacillati</taxon>
        <taxon>Actinomycetota</taxon>
        <taxon>Actinomycetes</taxon>
        <taxon>Kitasatosporales</taxon>
        <taxon>Streptomycetaceae</taxon>
        <taxon>Streptomyces</taxon>
    </lineage>
</organism>
<feature type="compositionally biased region" description="Polar residues" evidence="1">
    <location>
        <begin position="74"/>
        <end position="98"/>
    </location>
</feature>
<gene>
    <name evidence="2" type="ORF">Shyd_69740</name>
</gene>
<sequence>MLALATAKRQGSLRRVPVAGECEAVEQKRRARVLPSAVVGQTRFPPGSFCLVTCACPDARAWAVSAFDPPANAAPSSRSEDLLTSTIGSFDEQSQTSA</sequence>
<evidence type="ECO:0000313" key="2">
    <source>
        <dbReference type="EMBL" id="GHI25603.1"/>
    </source>
</evidence>
<comment type="caution">
    <text evidence="2">The sequence shown here is derived from an EMBL/GenBank/DDBJ whole genome shotgun (WGS) entry which is preliminary data.</text>
</comment>
<accession>A0ABQ3PKR1</accession>
<evidence type="ECO:0000256" key="1">
    <source>
        <dbReference type="SAM" id="MobiDB-lite"/>
    </source>
</evidence>
<dbReference type="EMBL" id="BNDW01000082">
    <property type="protein sequence ID" value="GHI25603.1"/>
    <property type="molecule type" value="Genomic_DNA"/>
</dbReference>
<keyword evidence="3" id="KW-1185">Reference proteome</keyword>